<sequence>ASITVSVLSKAWLEEALRWPPCASKLRLHLMVDTGLGREGVRIQEVPEVTAAILAKPHWSLEGLYTHWCCPYHPLEMHRSHVIFAEALAAVRVPDSCGMWLSRGERRNRVDDCASNHFCLSLALVWYSDLVQRPWHFNRQRLCDAFNAQGFDGKIDFVYLPLCFAEKKSLGYAFVNCISHDAVRNFWNCFDGFRWGIDADPASVCWSKRHQGLRQAIAYYRNSNVMHQMVPDECRPVILSNGRRIAFPSATKKLTPPKKARRAAEGQDLQAVGFANSKTDDEKPIHETDIFDTRDIDLAMLADATFNPMRKFLNPREEDMPLPRFDVIISV</sequence>
<accession>A0A812LKL8</accession>
<feature type="non-terminal residue" evidence="3">
    <location>
        <position position="1"/>
    </location>
</feature>
<feature type="domain" description="Mei2-like C-terminal RNA recognition motif" evidence="2">
    <location>
        <begin position="134"/>
        <end position="197"/>
    </location>
</feature>
<evidence type="ECO:0000259" key="2">
    <source>
        <dbReference type="Pfam" id="PF04059"/>
    </source>
</evidence>
<feature type="domain" description="Alanine racemase N-terminal" evidence="1">
    <location>
        <begin position="3"/>
        <end position="92"/>
    </location>
</feature>
<name>A0A812LKL8_9DINO</name>
<dbReference type="GO" id="GO:0003676">
    <property type="term" value="F:nucleic acid binding"/>
    <property type="evidence" value="ECO:0007669"/>
    <property type="project" value="InterPro"/>
</dbReference>
<dbReference type="Gene3D" id="3.20.20.10">
    <property type="entry name" value="Alanine racemase"/>
    <property type="match status" value="1"/>
</dbReference>
<organism evidence="3 4">
    <name type="scientific">Symbiodinium necroappetens</name>
    <dbReference type="NCBI Taxonomy" id="1628268"/>
    <lineage>
        <taxon>Eukaryota</taxon>
        <taxon>Sar</taxon>
        <taxon>Alveolata</taxon>
        <taxon>Dinophyceae</taxon>
        <taxon>Suessiales</taxon>
        <taxon>Symbiodiniaceae</taxon>
        <taxon>Symbiodinium</taxon>
    </lineage>
</organism>
<dbReference type="InterPro" id="IPR001608">
    <property type="entry name" value="Ala_racemase_N"/>
</dbReference>
<dbReference type="EMBL" id="CAJNJA010009661">
    <property type="protein sequence ID" value="CAE7249194.1"/>
    <property type="molecule type" value="Genomic_DNA"/>
</dbReference>
<dbReference type="InterPro" id="IPR035979">
    <property type="entry name" value="RBD_domain_sf"/>
</dbReference>
<dbReference type="Proteomes" id="UP000601435">
    <property type="component" value="Unassembled WGS sequence"/>
</dbReference>
<dbReference type="Pfam" id="PF04059">
    <property type="entry name" value="RRM_2"/>
    <property type="match status" value="1"/>
</dbReference>
<dbReference type="SUPFAM" id="SSF54928">
    <property type="entry name" value="RNA-binding domain, RBD"/>
    <property type="match status" value="1"/>
</dbReference>
<evidence type="ECO:0000313" key="3">
    <source>
        <dbReference type="EMBL" id="CAE7249194.1"/>
    </source>
</evidence>
<gene>
    <name evidence="3" type="primary">ML1</name>
    <name evidence="3" type="ORF">SNEC2469_LOCUS5052</name>
</gene>
<proteinExistence type="predicted"/>
<dbReference type="InterPro" id="IPR007201">
    <property type="entry name" value="Mei2-like_Rrm_C"/>
</dbReference>
<dbReference type="Pfam" id="PF01168">
    <property type="entry name" value="Ala_racemase_N"/>
    <property type="match status" value="1"/>
</dbReference>
<dbReference type="OrthoDB" id="417481at2759"/>
<dbReference type="InterPro" id="IPR029066">
    <property type="entry name" value="PLP-binding_barrel"/>
</dbReference>
<reference evidence="3" key="1">
    <citation type="submission" date="2021-02" db="EMBL/GenBank/DDBJ databases">
        <authorList>
            <person name="Dougan E. K."/>
            <person name="Rhodes N."/>
            <person name="Thang M."/>
            <person name="Chan C."/>
        </authorList>
    </citation>
    <scope>NUCLEOTIDE SEQUENCE</scope>
</reference>
<dbReference type="SUPFAM" id="SSF51419">
    <property type="entry name" value="PLP-binding barrel"/>
    <property type="match status" value="1"/>
</dbReference>
<comment type="caution">
    <text evidence="3">The sequence shown here is derived from an EMBL/GenBank/DDBJ whole genome shotgun (WGS) entry which is preliminary data.</text>
</comment>
<evidence type="ECO:0000313" key="4">
    <source>
        <dbReference type="Proteomes" id="UP000601435"/>
    </source>
</evidence>
<protein>
    <submittedName>
        <fullName evidence="3">ML1 protein</fullName>
    </submittedName>
</protein>
<evidence type="ECO:0000259" key="1">
    <source>
        <dbReference type="Pfam" id="PF01168"/>
    </source>
</evidence>
<dbReference type="AlphaFoldDB" id="A0A812LKL8"/>
<keyword evidence="4" id="KW-1185">Reference proteome</keyword>